<keyword evidence="5" id="KW-1185">Reference proteome</keyword>
<dbReference type="GO" id="GO:0035658">
    <property type="term" value="C:Mon1-Ccz1 complex"/>
    <property type="evidence" value="ECO:0007669"/>
    <property type="project" value="InterPro"/>
</dbReference>
<evidence type="ECO:0000313" key="5">
    <source>
        <dbReference type="Proteomes" id="UP000030672"/>
    </source>
</evidence>
<comment type="similarity">
    <text evidence="1">Belongs to the CCZ1 family.</text>
</comment>
<dbReference type="InterPro" id="IPR013176">
    <property type="entry name" value="Ccz1"/>
</dbReference>
<evidence type="ECO:0000259" key="3">
    <source>
        <dbReference type="Pfam" id="PF19031"/>
    </source>
</evidence>
<evidence type="ECO:0000256" key="2">
    <source>
        <dbReference type="SAM" id="MobiDB-lite"/>
    </source>
</evidence>
<accession>A0A074W900</accession>
<feature type="compositionally biased region" description="Polar residues" evidence="2">
    <location>
        <begin position="355"/>
        <end position="369"/>
    </location>
</feature>
<dbReference type="RefSeq" id="XP_040876044.1">
    <property type="nucleotide sequence ID" value="XM_041023323.1"/>
</dbReference>
<dbReference type="STRING" id="1043003.A0A074W900"/>
<dbReference type="EMBL" id="KL584850">
    <property type="protein sequence ID" value="KEQ59021.1"/>
    <property type="molecule type" value="Genomic_DNA"/>
</dbReference>
<feature type="region of interest" description="Disordered" evidence="2">
    <location>
        <begin position="318"/>
        <end position="369"/>
    </location>
</feature>
<reference evidence="4 5" key="1">
    <citation type="journal article" date="2014" name="BMC Genomics">
        <title>Genome sequencing of four Aureobasidium pullulans varieties: biotechnological potential, stress tolerance, and description of new species.</title>
        <authorList>
            <person name="Gostin Ar C."/>
            <person name="Ohm R.A."/>
            <person name="Kogej T."/>
            <person name="Sonjak S."/>
            <person name="Turk M."/>
            <person name="Zajc J."/>
            <person name="Zalar P."/>
            <person name="Grube M."/>
            <person name="Sun H."/>
            <person name="Han J."/>
            <person name="Sharma A."/>
            <person name="Chiniquy J."/>
            <person name="Ngan C.Y."/>
            <person name="Lipzen A."/>
            <person name="Barry K."/>
            <person name="Grigoriev I.V."/>
            <person name="Gunde-Cimerman N."/>
        </authorList>
    </citation>
    <scope>NUCLEOTIDE SEQUENCE [LARGE SCALE GENOMIC DNA]</scope>
    <source>
        <strain evidence="4 5">CBS 110374</strain>
    </source>
</reference>
<feature type="compositionally biased region" description="Low complexity" evidence="2">
    <location>
        <begin position="344"/>
        <end position="354"/>
    </location>
</feature>
<dbReference type="PANTHER" id="PTHR13056:SF0">
    <property type="entry name" value="VACUOLAR FUSION PROTEIN CCZ1 HOMOLOG-RELATED"/>
    <property type="match status" value="1"/>
</dbReference>
<dbReference type="GeneID" id="63916696"/>
<organism evidence="4 5">
    <name type="scientific">Aureobasidium melanogenum (strain CBS 110374)</name>
    <name type="common">Aureobasidium pullulans var. melanogenum</name>
    <dbReference type="NCBI Taxonomy" id="1043003"/>
    <lineage>
        <taxon>Eukaryota</taxon>
        <taxon>Fungi</taxon>
        <taxon>Dikarya</taxon>
        <taxon>Ascomycota</taxon>
        <taxon>Pezizomycotina</taxon>
        <taxon>Dothideomycetes</taxon>
        <taxon>Dothideomycetidae</taxon>
        <taxon>Dothideales</taxon>
        <taxon>Saccotheciaceae</taxon>
        <taxon>Aureobasidium</taxon>
    </lineage>
</organism>
<dbReference type="HOGENOM" id="CLU_009628_0_0_1"/>
<name>A0A074W900_AURM1</name>
<protein>
    <recommendedName>
        <fullName evidence="3">CCZ1/INTU/HSP4 first Longin domain-containing protein</fullName>
    </recommendedName>
</protein>
<dbReference type="AlphaFoldDB" id="A0A074W900"/>
<feature type="compositionally biased region" description="Basic residues" evidence="2">
    <location>
        <begin position="322"/>
        <end position="331"/>
    </location>
</feature>
<feature type="region of interest" description="Disordered" evidence="2">
    <location>
        <begin position="386"/>
        <end position="457"/>
    </location>
</feature>
<dbReference type="PANTHER" id="PTHR13056">
    <property type="entry name" value="VACUOLAR FUSION PROTEIN CCZ1 HOMOLOG-RELATED"/>
    <property type="match status" value="1"/>
</dbReference>
<gene>
    <name evidence="4" type="ORF">M437DRAFT_58043</name>
</gene>
<evidence type="ECO:0000313" key="4">
    <source>
        <dbReference type="EMBL" id="KEQ59021.1"/>
    </source>
</evidence>
<sequence length="761" mass="85101">MDTEQFTPAQLSFFSIYSPPLGPTDETFGDQVVFYYSRSARDGRTKAKATADEERLSENEKLRQIGLAQGMAGFARNFSDGEPIEAVETEKSRILMHELEKDWWVLASIDLTRLPSSNKDREFEYSSREVSPAPLLLQQVLTAYRVFTLHHGPSLSDMYVKLPRDKFSALLDRFWTRFCRNWDVLLHGNPAIDIFGGLKLAAGGELGYGVGEEDWGSGDREVLEDLVHRTEGLVDLLVHRFGEAAPPEDDYANDDPSQITLHDARQGLPWLGCGNEPQAPDGLIFSGVGAITRSSVRDISTWVRDIYAYGEHAYGVKDNPHRQRRKRRRRIPPPIVSAVEASLDRASASADSRAPNQPQPSSEQTSSWNLGSSDKWVKYLTFGLASGGKRSDSPKRPDGPRPMNALQRQRQRENNGHFLVGYHGDLDRKPAENNDDNDSDTTINDSEIPEAERNTLRTVKVELAEKSESQNDDMDSRDSFVNRDVSSRLRVLVYVHRPFVYVFLFEQRTPSLSITGFYRELHKHLRPLHKSLLNSTSTQKVAQRIAAAHTSPPEPLSINPLNPPYAPPRNSPVFDLVYDPVNLTCHTSLPNIPEPGQVMPYEGSIGTTSSGRDAPPQWTRLEALNVHSHILFTLEHSSRHSNETERTSKTSRHWWVVWLRIPQPGENDGKHPRPEHCRTAFLVRKARDHVVEVQRSRGLGGAKGMASRVSSGMYNLVGARAGGVETEDGNEGKGWGSAAALAGGIGIDARKYVENLLSLNR</sequence>
<feature type="compositionally biased region" description="Basic and acidic residues" evidence="2">
    <location>
        <begin position="389"/>
        <end position="399"/>
    </location>
</feature>
<dbReference type="GO" id="GO:0016192">
    <property type="term" value="P:vesicle-mediated transport"/>
    <property type="evidence" value="ECO:0007669"/>
    <property type="project" value="InterPro"/>
</dbReference>
<evidence type="ECO:0000256" key="1">
    <source>
        <dbReference type="ARBA" id="ARBA00005352"/>
    </source>
</evidence>
<proteinExistence type="inferred from homology"/>
<feature type="domain" description="CCZ1/INTU/HSP4 first Longin" evidence="3">
    <location>
        <begin position="11"/>
        <end position="152"/>
    </location>
</feature>
<dbReference type="Pfam" id="PF19031">
    <property type="entry name" value="Intu_longin_1"/>
    <property type="match status" value="1"/>
</dbReference>
<feature type="region of interest" description="Disordered" evidence="2">
    <location>
        <begin position="543"/>
        <end position="564"/>
    </location>
</feature>
<dbReference type="InterPro" id="IPR043987">
    <property type="entry name" value="CCZ1/INTU/HSP4_longin_1"/>
</dbReference>
<dbReference type="Proteomes" id="UP000030672">
    <property type="component" value="Unassembled WGS sequence"/>
</dbReference>